<evidence type="ECO:0000256" key="1">
    <source>
        <dbReference type="SAM" id="MobiDB-lite"/>
    </source>
</evidence>
<evidence type="ECO:0000313" key="3">
    <source>
        <dbReference type="Proteomes" id="UP001642540"/>
    </source>
</evidence>
<reference evidence="2 3" key="1">
    <citation type="submission" date="2024-08" db="EMBL/GenBank/DDBJ databases">
        <authorList>
            <person name="Cucini C."/>
            <person name="Frati F."/>
        </authorList>
    </citation>
    <scope>NUCLEOTIDE SEQUENCE [LARGE SCALE GENOMIC DNA]</scope>
</reference>
<name>A0ABP1S108_9HEXA</name>
<dbReference type="Proteomes" id="UP001642540">
    <property type="component" value="Unassembled WGS sequence"/>
</dbReference>
<sequence length="107" mass="12064">MSTGKMRMLVGVHGEVAQAEIIEPPYSDDSLQSTLNLTTPTDAPLDLTPPSFKPKREWSNIPKPSIEPIAVARFHAEEILPVEEEEVEEEEEDEDAEAVYFRTVKLR</sequence>
<proteinExistence type="predicted"/>
<organism evidence="2 3">
    <name type="scientific">Orchesella dallaii</name>
    <dbReference type="NCBI Taxonomy" id="48710"/>
    <lineage>
        <taxon>Eukaryota</taxon>
        <taxon>Metazoa</taxon>
        <taxon>Ecdysozoa</taxon>
        <taxon>Arthropoda</taxon>
        <taxon>Hexapoda</taxon>
        <taxon>Collembola</taxon>
        <taxon>Entomobryomorpha</taxon>
        <taxon>Entomobryoidea</taxon>
        <taxon>Orchesellidae</taxon>
        <taxon>Orchesellinae</taxon>
        <taxon>Orchesella</taxon>
    </lineage>
</organism>
<protein>
    <submittedName>
        <fullName evidence="2">Uncharacterized protein</fullName>
    </submittedName>
</protein>
<evidence type="ECO:0000313" key="2">
    <source>
        <dbReference type="EMBL" id="CAL8140976.1"/>
    </source>
</evidence>
<comment type="caution">
    <text evidence="2">The sequence shown here is derived from an EMBL/GenBank/DDBJ whole genome shotgun (WGS) entry which is preliminary data.</text>
</comment>
<feature type="region of interest" description="Disordered" evidence="1">
    <location>
        <begin position="27"/>
        <end position="59"/>
    </location>
</feature>
<feature type="compositionally biased region" description="Low complexity" evidence="1">
    <location>
        <begin position="34"/>
        <end position="50"/>
    </location>
</feature>
<keyword evidence="3" id="KW-1185">Reference proteome</keyword>
<dbReference type="EMBL" id="CAXLJM020000143">
    <property type="protein sequence ID" value="CAL8140976.1"/>
    <property type="molecule type" value="Genomic_DNA"/>
</dbReference>
<gene>
    <name evidence="2" type="ORF">ODALV1_LOCUS28514</name>
</gene>
<accession>A0ABP1S108</accession>